<dbReference type="STRING" id="4846.A0A367KT29"/>
<feature type="transmembrane region" description="Helical" evidence="5">
    <location>
        <begin position="20"/>
        <end position="47"/>
    </location>
</feature>
<comment type="caution">
    <text evidence="6">The sequence shown here is derived from an EMBL/GenBank/DDBJ whole genome shotgun (WGS) entry which is preliminary data.</text>
</comment>
<dbReference type="SUPFAM" id="SSF103473">
    <property type="entry name" value="MFS general substrate transporter"/>
    <property type="match status" value="1"/>
</dbReference>
<proteinExistence type="predicted"/>
<gene>
    <name evidence="6" type="ORF">CU098_013446</name>
</gene>
<evidence type="ECO:0000256" key="3">
    <source>
        <dbReference type="ARBA" id="ARBA00022989"/>
    </source>
</evidence>
<evidence type="ECO:0000256" key="5">
    <source>
        <dbReference type="SAM" id="Phobius"/>
    </source>
</evidence>
<dbReference type="PANTHER" id="PTHR23507:SF1">
    <property type="entry name" value="FI18259P1-RELATED"/>
    <property type="match status" value="1"/>
</dbReference>
<evidence type="ECO:0000256" key="1">
    <source>
        <dbReference type="ARBA" id="ARBA00004141"/>
    </source>
</evidence>
<sequence length="325" mass="35514">SLFYVTCDLLTAKYYRSIGISLLFLGPLVRGLLVGESVLMAAVQAYIADCTLADSRTVVFARLMASLFIGSAIGPFVSTFFVDLVNVIYTTFLIPESFDLSRFQDQRRAPVSFWQKLNVFSALGIIIRNQSASMAPYALVWIALADFLLALVRRPPTLIYAMLKFKWTAYEGSLYYTCASLMKLLIMIGVLPFLSSLFKKGRTFDIWMMRIGIGIDAVCLALSGIATNVKVFTIAGMLQSFSMLAQPSIRGLITTMVNRNQVGELLGAIAILDSIASINTLYGSTVSAMPNLTFFVCSFIASCSCLAAFLVKRSAPSLDNGVGFP</sequence>
<protein>
    <recommendedName>
        <fullName evidence="8">Major facilitator superfamily (MFS) profile domain-containing protein</fullName>
    </recommendedName>
</protein>
<dbReference type="EMBL" id="PJQM01000408">
    <property type="protein sequence ID" value="RCI05363.1"/>
    <property type="molecule type" value="Genomic_DNA"/>
</dbReference>
<dbReference type="Gene3D" id="1.20.1250.20">
    <property type="entry name" value="MFS general substrate transporter like domains"/>
    <property type="match status" value="1"/>
</dbReference>
<organism evidence="6 7">
    <name type="scientific">Rhizopus stolonifer</name>
    <name type="common">Rhizopus nigricans</name>
    <dbReference type="NCBI Taxonomy" id="4846"/>
    <lineage>
        <taxon>Eukaryota</taxon>
        <taxon>Fungi</taxon>
        <taxon>Fungi incertae sedis</taxon>
        <taxon>Mucoromycota</taxon>
        <taxon>Mucoromycotina</taxon>
        <taxon>Mucoromycetes</taxon>
        <taxon>Mucorales</taxon>
        <taxon>Mucorineae</taxon>
        <taxon>Rhizopodaceae</taxon>
        <taxon>Rhizopus</taxon>
    </lineage>
</organism>
<evidence type="ECO:0008006" key="8">
    <source>
        <dbReference type="Google" id="ProtNLM"/>
    </source>
</evidence>
<keyword evidence="3 5" id="KW-1133">Transmembrane helix</keyword>
<dbReference type="PANTHER" id="PTHR23507">
    <property type="entry name" value="ZGC:174356"/>
    <property type="match status" value="1"/>
</dbReference>
<feature type="transmembrane region" description="Helical" evidence="5">
    <location>
        <begin position="206"/>
        <end position="226"/>
    </location>
</feature>
<keyword evidence="7" id="KW-1185">Reference proteome</keyword>
<feature type="transmembrane region" description="Helical" evidence="5">
    <location>
        <begin position="134"/>
        <end position="153"/>
    </location>
</feature>
<dbReference type="GO" id="GO:0022857">
    <property type="term" value="F:transmembrane transporter activity"/>
    <property type="evidence" value="ECO:0007669"/>
    <property type="project" value="TreeGrafter"/>
</dbReference>
<feature type="transmembrane region" description="Helical" evidence="5">
    <location>
        <begin position="59"/>
        <end position="89"/>
    </location>
</feature>
<accession>A0A367KT29</accession>
<evidence type="ECO:0000313" key="7">
    <source>
        <dbReference type="Proteomes" id="UP000253551"/>
    </source>
</evidence>
<feature type="transmembrane region" description="Helical" evidence="5">
    <location>
        <begin position="173"/>
        <end position="194"/>
    </location>
</feature>
<evidence type="ECO:0000256" key="2">
    <source>
        <dbReference type="ARBA" id="ARBA00022692"/>
    </source>
</evidence>
<name>A0A367KT29_RHIST</name>
<feature type="transmembrane region" description="Helical" evidence="5">
    <location>
        <begin position="288"/>
        <end position="311"/>
    </location>
</feature>
<dbReference type="Proteomes" id="UP000253551">
    <property type="component" value="Unassembled WGS sequence"/>
</dbReference>
<evidence type="ECO:0000256" key="4">
    <source>
        <dbReference type="ARBA" id="ARBA00023136"/>
    </source>
</evidence>
<dbReference type="OrthoDB" id="3026777at2759"/>
<dbReference type="AlphaFoldDB" id="A0A367KT29"/>
<reference evidence="6 7" key="1">
    <citation type="journal article" date="2018" name="G3 (Bethesda)">
        <title>Phylogenetic and Phylogenomic Definition of Rhizopus Species.</title>
        <authorList>
            <person name="Gryganskyi A.P."/>
            <person name="Golan J."/>
            <person name="Dolatabadi S."/>
            <person name="Mondo S."/>
            <person name="Robb S."/>
            <person name="Idnurm A."/>
            <person name="Muszewska A."/>
            <person name="Steczkiewicz K."/>
            <person name="Masonjones S."/>
            <person name="Liao H.L."/>
            <person name="Gajdeczka M.T."/>
            <person name="Anike F."/>
            <person name="Vuek A."/>
            <person name="Anishchenko I.M."/>
            <person name="Voigt K."/>
            <person name="de Hoog G.S."/>
            <person name="Smith M.E."/>
            <person name="Heitman J."/>
            <person name="Vilgalys R."/>
            <person name="Stajich J.E."/>
        </authorList>
    </citation>
    <scope>NUCLEOTIDE SEQUENCE [LARGE SCALE GENOMIC DNA]</scope>
    <source>
        <strain evidence="6 7">LSU 92-RS-03</strain>
    </source>
</reference>
<comment type="subcellular location">
    <subcellularLocation>
        <location evidence="1">Membrane</location>
        <topology evidence="1">Multi-pass membrane protein</topology>
    </subcellularLocation>
</comment>
<dbReference type="GO" id="GO:0016020">
    <property type="term" value="C:membrane"/>
    <property type="evidence" value="ECO:0007669"/>
    <property type="project" value="UniProtKB-SubCell"/>
</dbReference>
<feature type="non-terminal residue" evidence="6">
    <location>
        <position position="1"/>
    </location>
</feature>
<keyword evidence="4 5" id="KW-0472">Membrane</keyword>
<keyword evidence="2 5" id="KW-0812">Transmembrane</keyword>
<dbReference type="InterPro" id="IPR036259">
    <property type="entry name" value="MFS_trans_sf"/>
</dbReference>
<evidence type="ECO:0000313" key="6">
    <source>
        <dbReference type="EMBL" id="RCI05363.1"/>
    </source>
</evidence>